<dbReference type="EMBL" id="PP700488">
    <property type="protein sequence ID" value="XBE43077.1"/>
    <property type="molecule type" value="Genomic_DNA"/>
</dbReference>
<dbReference type="Pfam" id="PF04451">
    <property type="entry name" value="Capsid_NCLDV"/>
    <property type="match status" value="1"/>
</dbReference>
<dbReference type="Gene3D" id="2.70.9.20">
    <property type="entry name" value="Major capsid protein Vp54"/>
    <property type="match status" value="1"/>
</dbReference>
<evidence type="ECO:0000256" key="5">
    <source>
        <dbReference type="ARBA" id="ARBA00022844"/>
    </source>
</evidence>
<dbReference type="Pfam" id="PF16903">
    <property type="entry name" value="Capsid_N"/>
    <property type="match status" value="1"/>
</dbReference>
<keyword evidence="5" id="KW-0946">Virion</keyword>
<keyword evidence="4" id="KW-0167">Capsid protein</keyword>
<accession>A0AAU7BB90</accession>
<feature type="domain" description="Major capsid protein C-terminal" evidence="7">
    <location>
        <begin position="332"/>
        <end position="529"/>
    </location>
</feature>
<evidence type="ECO:0000256" key="3">
    <source>
        <dbReference type="ARBA" id="ARBA00014893"/>
    </source>
</evidence>
<keyword evidence="6" id="KW-0426">Late protein</keyword>
<name>A0AAU7BB90_9VIRU</name>
<comment type="subcellular location">
    <subcellularLocation>
        <location evidence="1">Virion</location>
    </subcellularLocation>
</comment>
<organism evidence="9">
    <name type="scientific">Chrysiptera rollandi iridovirus</name>
    <dbReference type="NCBI Taxonomy" id="3156500"/>
    <lineage>
        <taxon>Viruses</taxon>
        <taxon>Varidnaviria</taxon>
        <taxon>Bamfordvirae</taxon>
        <taxon>Nucleocytoviricota</taxon>
        <taxon>Megaviricetes</taxon>
        <taxon>Pimascovirales</taxon>
        <taxon>Pimascovirales incertae sedis</taxon>
        <taxon>Iridoviridae</taxon>
    </lineage>
</organism>
<evidence type="ECO:0000256" key="6">
    <source>
        <dbReference type="ARBA" id="ARBA00022921"/>
    </source>
</evidence>
<evidence type="ECO:0000259" key="8">
    <source>
        <dbReference type="Pfam" id="PF16903"/>
    </source>
</evidence>
<dbReference type="SUPFAM" id="SSF49749">
    <property type="entry name" value="Group II dsDNA viruses VP"/>
    <property type="match status" value="2"/>
</dbReference>
<proteinExistence type="inferred from homology"/>
<protein>
    <recommendedName>
        <fullName evidence="3">Major capsid protein</fullName>
    </recommendedName>
</protein>
<evidence type="ECO:0000256" key="4">
    <source>
        <dbReference type="ARBA" id="ARBA00022561"/>
    </source>
</evidence>
<dbReference type="InterPro" id="IPR031654">
    <property type="entry name" value="Capsid_N"/>
</dbReference>
<dbReference type="InterPro" id="IPR016112">
    <property type="entry name" value="VP_dsDNA_II"/>
</dbReference>
<evidence type="ECO:0000259" key="7">
    <source>
        <dbReference type="Pfam" id="PF04451"/>
    </source>
</evidence>
<evidence type="ECO:0000256" key="1">
    <source>
        <dbReference type="ARBA" id="ARBA00004328"/>
    </source>
</evidence>
<dbReference type="InterPro" id="IPR007542">
    <property type="entry name" value="MCP_C"/>
</dbReference>
<dbReference type="GO" id="GO:0019028">
    <property type="term" value="C:viral capsid"/>
    <property type="evidence" value="ECO:0007669"/>
    <property type="project" value="UniProtKB-KW"/>
</dbReference>
<dbReference type="Gene3D" id="2.70.9.10">
    <property type="entry name" value="Adenovirus Type 2 Hexon, domain 4"/>
    <property type="match status" value="1"/>
</dbReference>
<evidence type="ECO:0000313" key="9">
    <source>
        <dbReference type="EMBL" id="XBE43077.1"/>
    </source>
</evidence>
<comment type="similarity">
    <text evidence="2">Belongs to the NCLDV major capsid protein family.</text>
</comment>
<sequence length="535" mass="59714">MLKIISLFTTRPPSARPVPIPAVNCGQVLIKKSPTRHTPKRISRYLNVSLAILSITKKNSNFKIYILHKMSTNSPATYLPTAFVDLATITDSTLEEDYMYSLNGSMTYFMREVRKCTPFTQIPTILNVHSGQPSFGNNFSVIVSRSTDYLLNCWLRVTLPEVRLLDTNPHGADGRIRWTKNFMHNLIEEVTLSFADFPTQTLDSFFLDFWAAFTVSASKRSGYETMIGNVDDLISPHAPNQPLKSKTLNLPLPFFFSRDTGIALPTGALLYTETRISFKLRNWAQLLILENANPTPNAFNGGVPAVGASIERAPVLTNVSVWGDSVVCNPLERAYMGACERDLLIEQVKQNPIQTYEPVNNPNKSFDIRFSHAVKALFFGVRNTTYPNVWSNWTTASPVIDDRLIQFEPPGAQDPIGDISLTYDSAARLQNVGADYFSHINPYYHAPSIPESIGYHMYSYALDLMSVEPNGSTNFGRINNISIVPNASRDAKIGYQGTGAVGSGMDHPQRYQFILMVLNQNVLTIKDGAVIYPVM</sequence>
<reference evidence="9" key="1">
    <citation type="submission" date="2024-04" db="EMBL/GenBank/DDBJ databases">
        <title>Limited transmission of microbial species among coral reef fishes from the Great Barrier Reef, Australia.</title>
        <authorList>
            <person name="Costa V.A."/>
            <person name="Bellwood D.R."/>
            <person name="Mifsud J.C.O."/>
            <person name="Geoghegan J.L."/>
            <person name="Harvey E."/>
            <person name="Holmes E.C."/>
        </authorList>
    </citation>
    <scope>NUCLEOTIDE SEQUENCE</scope>
    <source>
        <strain evidence="9">F20</strain>
    </source>
</reference>
<feature type="domain" description="Major capsid protein N-terminal" evidence="8">
    <location>
        <begin position="107"/>
        <end position="325"/>
    </location>
</feature>
<dbReference type="InterPro" id="IPR038519">
    <property type="entry name" value="MCP_C_sf"/>
</dbReference>
<dbReference type="GO" id="GO:0005198">
    <property type="term" value="F:structural molecule activity"/>
    <property type="evidence" value="ECO:0007669"/>
    <property type="project" value="InterPro"/>
</dbReference>
<evidence type="ECO:0000256" key="2">
    <source>
        <dbReference type="ARBA" id="ARBA00009231"/>
    </source>
</evidence>